<proteinExistence type="inferred from homology"/>
<dbReference type="Proteomes" id="UP001267003">
    <property type="component" value="Unassembled WGS sequence"/>
</dbReference>
<dbReference type="EC" id="2.7.1.31" evidence="2"/>
<dbReference type="PANTHER" id="PTHR21599">
    <property type="entry name" value="GLYCERATE KINASE"/>
    <property type="match status" value="1"/>
</dbReference>
<keyword evidence="1 2" id="KW-0418">Kinase</keyword>
<gene>
    <name evidence="2" type="ORF">RI536_06620</name>
</gene>
<dbReference type="EMBL" id="JAVLAQ010000001">
    <property type="protein sequence ID" value="MDT6989776.1"/>
    <property type="molecule type" value="Genomic_DNA"/>
</dbReference>
<keyword evidence="1 2" id="KW-0808">Transferase</keyword>
<dbReference type="GO" id="GO:0031388">
    <property type="term" value="P:organic acid phosphorylation"/>
    <property type="evidence" value="ECO:0007669"/>
    <property type="project" value="InterPro"/>
</dbReference>
<comment type="caution">
    <text evidence="2">The sequence shown here is derived from an EMBL/GenBank/DDBJ whole genome shotgun (WGS) entry which is preliminary data.</text>
</comment>
<sequence>MKALVAIDSFKGSFSSAEAAAIVAQVFRQYGIDSTGVTLADGGEGTSEAFLANQRGGRWEYAMVHDPCGRLIKAKYAFVPDERVAMIDAAMASGIQSVKTDVGFVNPVMTSSAGTGELIMAASRQGATKIIVGLGGTGTTDAGIGLMGALGAKLYDSYNQLLPANISSINLIDHIDLSEIATKRLQLVACTDVDGPLTGTAGAVQMFGPQKGLTDANLKDFERRFQHFAQQVDPINQGQLAGDGAAGGMGFALRLLGASVVPGFQMMSDVAQLADKIAATDVVITGEGQLDHQSLHGKLPVQVAQIARRFHKPCLCVAGSIQLTPSEVHAAGFTTALSLIQQVTDLERAIREGKQNLRLLMERVAPLLLLLESKNV</sequence>
<evidence type="ECO:0000313" key="2">
    <source>
        <dbReference type="EMBL" id="MDT6989776.1"/>
    </source>
</evidence>
<dbReference type="RefSeq" id="WP_216780381.1">
    <property type="nucleotide sequence ID" value="NZ_JAGXBR010000009.1"/>
</dbReference>
<accession>A0AAW8VW72</accession>
<dbReference type="InterPro" id="IPR004381">
    <property type="entry name" value="Glycerate_kinase"/>
</dbReference>
<dbReference type="AlphaFoldDB" id="A0AAW8VW72"/>
<dbReference type="NCBIfam" id="TIGR00045">
    <property type="entry name" value="glycerate kinase"/>
    <property type="match status" value="1"/>
</dbReference>
<protein>
    <submittedName>
        <fullName evidence="2">Glycerate kinase</fullName>
        <ecNumber evidence="2">2.7.1.31</ecNumber>
    </submittedName>
</protein>
<name>A0AAW8VW72_LACPE</name>
<reference evidence="2" key="1">
    <citation type="submission" date="2023-08" db="EMBL/GenBank/DDBJ databases">
        <authorList>
            <person name="Page C.A."/>
            <person name="Perez-Diaz I.M."/>
        </authorList>
    </citation>
    <scope>NUCLEOTIDE SEQUENCE</scope>
    <source>
        <strain evidence="2">7.8.46</strain>
    </source>
</reference>
<dbReference type="PANTHER" id="PTHR21599:SF0">
    <property type="entry name" value="GLYCERATE KINASE"/>
    <property type="match status" value="1"/>
</dbReference>
<dbReference type="GO" id="GO:0008887">
    <property type="term" value="F:glycerate kinase activity"/>
    <property type="evidence" value="ECO:0007669"/>
    <property type="project" value="UniProtKB-EC"/>
</dbReference>
<organism evidence="2 3">
    <name type="scientific">Lactiplantibacillus pentosus</name>
    <name type="common">Lactobacillus pentosus</name>
    <dbReference type="NCBI Taxonomy" id="1589"/>
    <lineage>
        <taxon>Bacteria</taxon>
        <taxon>Bacillati</taxon>
        <taxon>Bacillota</taxon>
        <taxon>Bacilli</taxon>
        <taxon>Lactobacillales</taxon>
        <taxon>Lactobacillaceae</taxon>
        <taxon>Lactiplantibacillus</taxon>
    </lineage>
</organism>
<evidence type="ECO:0000256" key="1">
    <source>
        <dbReference type="PIRNR" id="PIRNR006078"/>
    </source>
</evidence>
<dbReference type="Pfam" id="PF02595">
    <property type="entry name" value="Gly_kinase"/>
    <property type="match status" value="1"/>
</dbReference>
<comment type="similarity">
    <text evidence="1">Belongs to the glycerate kinase type-1 family.</text>
</comment>
<dbReference type="PIRSF" id="PIRSF006078">
    <property type="entry name" value="GlxK"/>
    <property type="match status" value="1"/>
</dbReference>
<evidence type="ECO:0000313" key="3">
    <source>
        <dbReference type="Proteomes" id="UP001267003"/>
    </source>
</evidence>